<dbReference type="InterPro" id="IPR024881">
    <property type="entry name" value="Tip"/>
</dbReference>
<protein>
    <submittedName>
        <fullName evidence="1">Calx-beta domain-containing protein: Calx-beta domain-containing protein</fullName>
    </submittedName>
</protein>
<dbReference type="PANTHER" id="PTHR13412:SF0">
    <property type="entry name" value="T-CELL IMMUNOMODULATORY PROTEIN"/>
    <property type="match status" value="1"/>
</dbReference>
<reference evidence="1" key="1">
    <citation type="submission" date="2019-04" db="EMBL/GenBank/DDBJ databases">
        <authorList>
            <consortium name="Science for Life Laboratories"/>
        </authorList>
    </citation>
    <scope>NUCLEOTIDE SEQUENCE</scope>
    <source>
        <strain evidence="1">MBLW1</strain>
    </source>
</reference>
<keyword evidence="2" id="KW-1185">Reference proteome</keyword>
<dbReference type="SMART" id="SM00191">
    <property type="entry name" value="Int_alpha"/>
    <property type="match status" value="4"/>
</dbReference>
<dbReference type="KEGG" id="tim:GMBLW1_49200"/>
<dbReference type="PANTHER" id="PTHR13412">
    <property type="entry name" value="T-CELL IMMUNOMODULATORY PROTEIN HOMOLOG"/>
    <property type="match status" value="1"/>
</dbReference>
<dbReference type="InterPro" id="IPR013519">
    <property type="entry name" value="Int_alpha_beta-p"/>
</dbReference>
<gene>
    <name evidence="1" type="ORF">GMBLW1_49200</name>
</gene>
<organism evidence="1">
    <name type="scientific">Tuwongella immobilis</name>
    <dbReference type="NCBI Taxonomy" id="692036"/>
    <lineage>
        <taxon>Bacteria</taxon>
        <taxon>Pseudomonadati</taxon>
        <taxon>Planctomycetota</taxon>
        <taxon>Planctomycetia</taxon>
        <taxon>Gemmatales</taxon>
        <taxon>Gemmataceae</taxon>
        <taxon>Tuwongella</taxon>
    </lineage>
</organism>
<dbReference type="Proteomes" id="UP000464378">
    <property type="component" value="Chromosome"/>
</dbReference>
<name>A0A6C2YT17_9BACT</name>
<accession>A0A6C2YT17</accession>
<dbReference type="RefSeq" id="WP_162659373.1">
    <property type="nucleotide sequence ID" value="NZ_LR593887.1"/>
</dbReference>
<dbReference type="EMBL" id="LR586016">
    <property type="protein sequence ID" value="VIP04273.1"/>
    <property type="molecule type" value="Genomic_DNA"/>
</dbReference>
<dbReference type="InterPro" id="IPR024079">
    <property type="entry name" value="MetalloPept_cat_dom_sf"/>
</dbReference>
<sequence>MRCTLSVERLELRETPAVNILFDYSYDSLGFFDDPTRREVMEAIGQQVGELLNDFLPAVSFNPALPQNTWSINFPNPSSTSQSVTIQNPTIPENTLIVYVGGANIDSAGLAGPGGLNVSGSPDWVDYVFTRGTPGANGTPATDYAPWGGTIRFNPSINWYFGLDPDGLNGSLTDFYTVATHELFHVLGFGVAEWQQFVSGETFIGPNAVSVFGGPVPVDVADAHWNLDPSVLGYAPIMNPYSLNGRRDLISKLDLAALVDVGWQINLAALPPTLPPASPALPVAPPTLPPTSPIPPAQVGNAGQGPIVSEFAVSTDRGATGNQLRTINGERFAQAPFAPQQGSRSVAADVTGDGITDLIVGAGPGGISTVIIFDGVTGNEVHRFDAFESSFLGGIFITAADINRDGYADLMISPDESGGPRVRVISGRDGSTLADFFGIDDPNFRGGARVAVSDLNGDQIPDLLVAAGFGGGPRVAGFSGTSLRPGSTPTKLFNDFFVFEASLRNGVFLTGGDLNGDGFGDLIVGGGPGGGPRVLGLSGRDLTQGNTVQIANFFAGSSASRGGVRVAMKDLDGDTFDDLVVGAGVGDVGTVMLYRGRDIPRDGTPPTLSQFTPFGDFRGGIFVG</sequence>
<dbReference type="InterPro" id="IPR028994">
    <property type="entry name" value="Integrin_alpha_N"/>
</dbReference>
<dbReference type="EMBL" id="LR593887">
    <property type="protein sequence ID" value="VTS05909.1"/>
    <property type="molecule type" value="Genomic_DNA"/>
</dbReference>
<dbReference type="Gene3D" id="2.130.10.130">
    <property type="entry name" value="Integrin alpha, N-terminal"/>
    <property type="match status" value="2"/>
</dbReference>
<dbReference type="SUPFAM" id="SSF55486">
    <property type="entry name" value="Metalloproteases ('zincins'), catalytic domain"/>
    <property type="match status" value="1"/>
</dbReference>
<dbReference type="InParanoid" id="A0A6C2YT17"/>
<dbReference type="SUPFAM" id="SSF69318">
    <property type="entry name" value="Integrin alpha N-terminal domain"/>
    <property type="match status" value="1"/>
</dbReference>
<dbReference type="Gene3D" id="3.40.390.10">
    <property type="entry name" value="Collagenase (Catalytic Domain)"/>
    <property type="match status" value="1"/>
</dbReference>
<dbReference type="AlphaFoldDB" id="A0A6C2YT17"/>
<dbReference type="GO" id="GO:0008237">
    <property type="term" value="F:metallopeptidase activity"/>
    <property type="evidence" value="ECO:0007669"/>
    <property type="project" value="InterPro"/>
</dbReference>
<proteinExistence type="predicted"/>
<evidence type="ECO:0000313" key="1">
    <source>
        <dbReference type="EMBL" id="VIP04273.1"/>
    </source>
</evidence>
<evidence type="ECO:0000313" key="2">
    <source>
        <dbReference type="Proteomes" id="UP000464378"/>
    </source>
</evidence>